<dbReference type="SUPFAM" id="SSF53474">
    <property type="entry name" value="alpha/beta-Hydrolases"/>
    <property type="match status" value="1"/>
</dbReference>
<organism evidence="2 3">
    <name type="scientific">Exophiala viscosa</name>
    <dbReference type="NCBI Taxonomy" id="2486360"/>
    <lineage>
        <taxon>Eukaryota</taxon>
        <taxon>Fungi</taxon>
        <taxon>Dikarya</taxon>
        <taxon>Ascomycota</taxon>
        <taxon>Pezizomycotina</taxon>
        <taxon>Eurotiomycetes</taxon>
        <taxon>Chaetothyriomycetidae</taxon>
        <taxon>Chaetothyriales</taxon>
        <taxon>Herpotrichiellaceae</taxon>
        <taxon>Exophiala</taxon>
    </lineage>
</organism>
<dbReference type="AlphaFoldDB" id="A0AAN6IFF6"/>
<evidence type="ECO:0000313" key="2">
    <source>
        <dbReference type="EMBL" id="KAI1616027.1"/>
    </source>
</evidence>
<comment type="caution">
    <text evidence="2">The sequence shown here is derived from an EMBL/GenBank/DDBJ whole genome shotgun (WGS) entry which is preliminary data.</text>
</comment>
<dbReference type="GO" id="GO:0016787">
    <property type="term" value="F:hydrolase activity"/>
    <property type="evidence" value="ECO:0007669"/>
    <property type="project" value="UniProtKB-KW"/>
</dbReference>
<dbReference type="Proteomes" id="UP001203852">
    <property type="component" value="Unassembled WGS sequence"/>
</dbReference>
<protein>
    <submittedName>
        <fullName evidence="2">Alpha/Beta hydrolase protein</fullName>
    </submittedName>
</protein>
<dbReference type="InterPro" id="IPR000073">
    <property type="entry name" value="AB_hydrolase_1"/>
</dbReference>
<proteinExistence type="predicted"/>
<keyword evidence="3" id="KW-1185">Reference proteome</keyword>
<evidence type="ECO:0000313" key="3">
    <source>
        <dbReference type="Proteomes" id="UP001203852"/>
    </source>
</evidence>
<dbReference type="EMBL" id="MU404351">
    <property type="protein sequence ID" value="KAI1616027.1"/>
    <property type="molecule type" value="Genomic_DNA"/>
</dbReference>
<sequence>MALAQAAVTQYVTASTGIRFAYRRIGPANGIPLAMHIHYRANMDLWDPLFINTLATFRPVIIFDNAGVGRSTGEVPQTYQGWADDAIAFIEALGLKKVDFLGFSMGGYAAQMVALTAPHLVRKLILSGTSATTPSADHVAGVVWPRENAPPGPIKALSEAVTREEGRKALAFSFFYDDNLGRAAFEEYWSRLQQRTVEPLLLDLLDRDAGAKRQYAAAVHAFTASPSGSFDRLNELKMPVLVANGDNDVLIPSSRSWELITQIPNAQLIIYPRAGHGFLWQFAELYATHINMFLDGTDFDDLVPKL</sequence>
<dbReference type="Pfam" id="PF00561">
    <property type="entry name" value="Abhydrolase_1"/>
    <property type="match status" value="1"/>
</dbReference>
<dbReference type="PANTHER" id="PTHR43433">
    <property type="entry name" value="HYDROLASE, ALPHA/BETA FOLD FAMILY PROTEIN"/>
    <property type="match status" value="1"/>
</dbReference>
<dbReference type="InterPro" id="IPR050471">
    <property type="entry name" value="AB_hydrolase"/>
</dbReference>
<dbReference type="PANTHER" id="PTHR43433:SF5">
    <property type="entry name" value="AB HYDROLASE-1 DOMAIN-CONTAINING PROTEIN"/>
    <property type="match status" value="1"/>
</dbReference>
<dbReference type="Gene3D" id="3.40.50.1820">
    <property type="entry name" value="alpha/beta hydrolase"/>
    <property type="match status" value="1"/>
</dbReference>
<keyword evidence="2" id="KW-0378">Hydrolase</keyword>
<evidence type="ECO:0000259" key="1">
    <source>
        <dbReference type="Pfam" id="PF00561"/>
    </source>
</evidence>
<gene>
    <name evidence="2" type="ORF">EDD36DRAFT_483835</name>
</gene>
<name>A0AAN6IFF6_9EURO</name>
<reference evidence="2" key="1">
    <citation type="journal article" date="2022" name="bioRxiv">
        <title>Deciphering the potential niche of two novel black yeast fungi from a biological soil crust based on their genomes, phenotypes, and melanin regulation.</title>
        <authorList>
            <consortium name="DOE Joint Genome Institute"/>
            <person name="Carr E.C."/>
            <person name="Barton Q."/>
            <person name="Grambo S."/>
            <person name="Sullivan M."/>
            <person name="Renfro C.M."/>
            <person name="Kuo A."/>
            <person name="Pangilinan J."/>
            <person name="Lipzen A."/>
            <person name="Keymanesh K."/>
            <person name="Savage E."/>
            <person name="Barry K."/>
            <person name="Grigoriev I.V."/>
            <person name="Riekhof W.R."/>
            <person name="Harris S.S."/>
        </authorList>
    </citation>
    <scope>NUCLEOTIDE SEQUENCE</scope>
    <source>
        <strain evidence="2">JF 03-4F</strain>
    </source>
</reference>
<feature type="domain" description="AB hydrolase-1" evidence="1">
    <location>
        <begin position="42"/>
        <end position="281"/>
    </location>
</feature>
<accession>A0AAN6IFF6</accession>
<dbReference type="InterPro" id="IPR029058">
    <property type="entry name" value="AB_hydrolase_fold"/>
</dbReference>